<keyword evidence="4" id="KW-1185">Reference proteome</keyword>
<dbReference type="Gene3D" id="3.40.50.720">
    <property type="entry name" value="NAD(P)-binding Rossmann-like Domain"/>
    <property type="match status" value="1"/>
</dbReference>
<dbReference type="AlphaFoldDB" id="A0A4R2MUC3"/>
<name>A0A4R2MUC3_9PAST</name>
<dbReference type="PRINTS" id="PR00081">
    <property type="entry name" value="GDHRDH"/>
</dbReference>
<dbReference type="PANTHER" id="PTHR43899">
    <property type="entry name" value="RH59310P"/>
    <property type="match status" value="1"/>
</dbReference>
<dbReference type="EMBL" id="SLXI01000007">
    <property type="protein sequence ID" value="TCP11451.1"/>
    <property type="molecule type" value="Genomic_DNA"/>
</dbReference>
<comment type="caution">
    <text evidence="3">The sequence shown here is derived from an EMBL/GenBank/DDBJ whole genome shotgun (WGS) entry which is preliminary data.</text>
</comment>
<dbReference type="CDD" id="cd05233">
    <property type="entry name" value="SDR_c"/>
    <property type="match status" value="1"/>
</dbReference>
<dbReference type="InterPro" id="IPR002347">
    <property type="entry name" value="SDR_fam"/>
</dbReference>
<evidence type="ECO:0000256" key="1">
    <source>
        <dbReference type="ARBA" id="ARBA00006484"/>
    </source>
</evidence>
<dbReference type="PANTHER" id="PTHR43899:SF13">
    <property type="entry name" value="RH59310P"/>
    <property type="match status" value="1"/>
</dbReference>
<dbReference type="Pfam" id="PF00106">
    <property type="entry name" value="adh_short"/>
    <property type="match status" value="1"/>
</dbReference>
<dbReference type="PIRSF" id="PIRSF000126">
    <property type="entry name" value="11-beta-HSD1"/>
    <property type="match status" value="1"/>
</dbReference>
<gene>
    <name evidence="3" type="ORF">EV697_1072</name>
</gene>
<accession>A0A4R2MUC3</accession>
<proteinExistence type="inferred from homology"/>
<evidence type="ECO:0000313" key="4">
    <source>
        <dbReference type="Proteomes" id="UP000294841"/>
    </source>
</evidence>
<keyword evidence="2" id="KW-0560">Oxidoreductase</keyword>
<comment type="similarity">
    <text evidence="1">Belongs to the short-chain dehydrogenases/reductases (SDR) family.</text>
</comment>
<dbReference type="RefSeq" id="WP_132024703.1">
    <property type="nucleotide sequence ID" value="NZ_SLXI01000007.1"/>
</dbReference>
<evidence type="ECO:0000256" key="2">
    <source>
        <dbReference type="ARBA" id="ARBA00023002"/>
    </source>
</evidence>
<reference evidence="3 4" key="1">
    <citation type="submission" date="2019-03" db="EMBL/GenBank/DDBJ databases">
        <title>Genomic Encyclopedia of Type Strains, Phase IV (KMG-IV): sequencing the most valuable type-strain genomes for metagenomic binning, comparative biology and taxonomic classification.</title>
        <authorList>
            <person name="Goeker M."/>
        </authorList>
    </citation>
    <scope>NUCLEOTIDE SEQUENCE [LARGE SCALE GENOMIC DNA]</scope>
    <source>
        <strain evidence="3 4">DSM 28231</strain>
    </source>
</reference>
<organism evidence="3 4">
    <name type="scientific">Bisgaardia hudsonensis</name>
    <dbReference type="NCBI Taxonomy" id="109472"/>
    <lineage>
        <taxon>Bacteria</taxon>
        <taxon>Pseudomonadati</taxon>
        <taxon>Pseudomonadota</taxon>
        <taxon>Gammaproteobacteria</taxon>
        <taxon>Pasteurellales</taxon>
        <taxon>Pasteurellaceae</taxon>
        <taxon>Bisgaardia</taxon>
    </lineage>
</organism>
<evidence type="ECO:0000313" key="3">
    <source>
        <dbReference type="EMBL" id="TCP11451.1"/>
    </source>
</evidence>
<evidence type="ECO:0008006" key="5">
    <source>
        <dbReference type="Google" id="ProtNLM"/>
    </source>
</evidence>
<dbReference type="OrthoDB" id="9810734at2"/>
<dbReference type="Proteomes" id="UP000294841">
    <property type="component" value="Unassembled WGS sequence"/>
</dbReference>
<protein>
    <recommendedName>
        <fullName evidence="5">Oxidoreductase</fullName>
    </recommendedName>
</protein>
<sequence length="262" mass="29468">MQRISIITGATSGIGLEFAKLIAKENTNILLISRDEQKLLTLKQQLEIITNNNIDYIAVDLSENINEWIEVIKQKVRGKNLLYVINNAGFGDFAEFSECDIEKQNKMINLNIVALTNISKLFLELAKESKADSYLLNVASVAAYMSGPLMSVYYATKAYVLSFTRAIIFENRNNKNIHISVLCPGPTNTQFIKSSSLENSGLFYNLKTMSACDVAKLGLIGLKQDKKEIITGVFNRLSVFLSKFAPKNLSEFVVYRIMKRKK</sequence>
<dbReference type="SUPFAM" id="SSF51735">
    <property type="entry name" value="NAD(P)-binding Rossmann-fold domains"/>
    <property type="match status" value="1"/>
</dbReference>
<dbReference type="InterPro" id="IPR036291">
    <property type="entry name" value="NAD(P)-bd_dom_sf"/>
</dbReference>
<dbReference type="InterPro" id="IPR051019">
    <property type="entry name" value="VLCFA-Steroid_DH"/>
</dbReference>
<dbReference type="GO" id="GO:0016491">
    <property type="term" value="F:oxidoreductase activity"/>
    <property type="evidence" value="ECO:0007669"/>
    <property type="project" value="UniProtKB-KW"/>
</dbReference>